<organism evidence="5">
    <name type="scientific">viral metagenome</name>
    <dbReference type="NCBI Taxonomy" id="1070528"/>
    <lineage>
        <taxon>unclassified sequences</taxon>
        <taxon>metagenomes</taxon>
        <taxon>organismal metagenomes</taxon>
    </lineage>
</organism>
<dbReference type="InterPro" id="IPR035896">
    <property type="entry name" value="AN1-like_Znf"/>
</dbReference>
<keyword evidence="1" id="KW-0479">Metal-binding</keyword>
<dbReference type="SUPFAM" id="SSF118310">
    <property type="entry name" value="AN1-like Zinc finger"/>
    <property type="match status" value="1"/>
</dbReference>
<dbReference type="AlphaFoldDB" id="A0A6C0D787"/>
<dbReference type="InterPro" id="IPR000058">
    <property type="entry name" value="Znf_AN1"/>
</dbReference>
<name>A0A6C0D787_9ZZZZ</name>
<dbReference type="EMBL" id="MN739543">
    <property type="protein sequence ID" value="QHT12333.1"/>
    <property type="molecule type" value="Genomic_DNA"/>
</dbReference>
<accession>A0A6C0D787</accession>
<dbReference type="SMART" id="SM00154">
    <property type="entry name" value="ZnF_AN1"/>
    <property type="match status" value="1"/>
</dbReference>
<sequence length="70" mass="8411">MTHRCSHNTCKRKLPLTAFTCRCNLYYCDQHRMPEDHSCSYNYFEENQKKMKENLSTIIFKKSDLILSKS</sequence>
<protein>
    <recommendedName>
        <fullName evidence="4">AN1-type domain-containing protein</fullName>
    </recommendedName>
</protein>
<evidence type="ECO:0000256" key="3">
    <source>
        <dbReference type="ARBA" id="ARBA00022833"/>
    </source>
</evidence>
<dbReference type="InterPro" id="IPR050652">
    <property type="entry name" value="AN1_A20_ZnFinger"/>
</dbReference>
<evidence type="ECO:0000259" key="4">
    <source>
        <dbReference type="PROSITE" id="PS51039"/>
    </source>
</evidence>
<dbReference type="Pfam" id="PF01428">
    <property type="entry name" value="zf-AN1"/>
    <property type="match status" value="1"/>
</dbReference>
<dbReference type="PROSITE" id="PS51039">
    <property type="entry name" value="ZF_AN1"/>
    <property type="match status" value="1"/>
</dbReference>
<evidence type="ECO:0000256" key="1">
    <source>
        <dbReference type="ARBA" id="ARBA00022723"/>
    </source>
</evidence>
<reference evidence="5" key="1">
    <citation type="journal article" date="2020" name="Nature">
        <title>Giant virus diversity and host interactions through global metagenomics.</title>
        <authorList>
            <person name="Schulz F."/>
            <person name="Roux S."/>
            <person name="Paez-Espino D."/>
            <person name="Jungbluth S."/>
            <person name="Walsh D.A."/>
            <person name="Denef V.J."/>
            <person name="McMahon K.D."/>
            <person name="Konstantinidis K.T."/>
            <person name="Eloe-Fadrosh E.A."/>
            <person name="Kyrpides N.C."/>
            <person name="Woyke T."/>
        </authorList>
    </citation>
    <scope>NUCLEOTIDE SEQUENCE</scope>
    <source>
        <strain evidence="5">GVMAG-M-3300023174-129</strain>
    </source>
</reference>
<dbReference type="GO" id="GO:0008270">
    <property type="term" value="F:zinc ion binding"/>
    <property type="evidence" value="ECO:0007669"/>
    <property type="project" value="UniProtKB-KW"/>
</dbReference>
<keyword evidence="3" id="KW-0862">Zinc</keyword>
<feature type="domain" description="AN1-type" evidence="4">
    <location>
        <begin position="1"/>
        <end position="47"/>
    </location>
</feature>
<evidence type="ECO:0000313" key="5">
    <source>
        <dbReference type="EMBL" id="QHT12333.1"/>
    </source>
</evidence>
<dbReference type="Gene3D" id="4.10.1110.10">
    <property type="entry name" value="AN1-like Zinc finger"/>
    <property type="match status" value="1"/>
</dbReference>
<proteinExistence type="predicted"/>
<evidence type="ECO:0000256" key="2">
    <source>
        <dbReference type="ARBA" id="ARBA00022771"/>
    </source>
</evidence>
<dbReference type="PANTHER" id="PTHR10634">
    <property type="entry name" value="AN1-TYPE ZINC FINGER PROTEIN"/>
    <property type="match status" value="1"/>
</dbReference>
<keyword evidence="2" id="KW-0863">Zinc-finger</keyword>